<evidence type="ECO:0000256" key="4">
    <source>
        <dbReference type="ARBA" id="ARBA00022723"/>
    </source>
</evidence>
<comment type="catalytic activity">
    <reaction evidence="7">
        <text>diphosphate + H2O = 2 phosphate + H(+)</text>
        <dbReference type="Rhea" id="RHEA:24576"/>
        <dbReference type="ChEBI" id="CHEBI:15377"/>
        <dbReference type="ChEBI" id="CHEBI:15378"/>
        <dbReference type="ChEBI" id="CHEBI:33019"/>
        <dbReference type="ChEBI" id="CHEBI:43474"/>
        <dbReference type="EC" id="3.6.1.1"/>
    </reaction>
</comment>
<dbReference type="AlphaFoldDB" id="A0A5K1HHV3"/>
<reference evidence="9" key="1">
    <citation type="submission" date="2019-09" db="EMBL/GenBank/DDBJ databases">
        <authorList>
            <person name="Zhang L."/>
        </authorList>
    </citation>
    <scope>NUCLEOTIDE SEQUENCE</scope>
</reference>
<dbReference type="OrthoDB" id="1608002at2759"/>
<dbReference type="GO" id="GO:0005737">
    <property type="term" value="C:cytoplasm"/>
    <property type="evidence" value="ECO:0007669"/>
    <property type="project" value="InterPro"/>
</dbReference>
<evidence type="ECO:0000256" key="3">
    <source>
        <dbReference type="ARBA" id="ARBA00012146"/>
    </source>
</evidence>
<evidence type="ECO:0000256" key="1">
    <source>
        <dbReference type="ARBA" id="ARBA00001946"/>
    </source>
</evidence>
<dbReference type="Gene3D" id="3.90.80.10">
    <property type="entry name" value="Inorganic pyrophosphatase"/>
    <property type="match status" value="1"/>
</dbReference>
<dbReference type="GO" id="GO:0004427">
    <property type="term" value="F:inorganic diphosphate phosphatase activity"/>
    <property type="evidence" value="ECO:0007669"/>
    <property type="project" value="UniProtKB-EC"/>
</dbReference>
<keyword evidence="4" id="KW-0479">Metal-binding</keyword>
<dbReference type="EC" id="3.6.1.1" evidence="3"/>
<evidence type="ECO:0000256" key="6">
    <source>
        <dbReference type="ARBA" id="ARBA00022842"/>
    </source>
</evidence>
<dbReference type="GO" id="GO:0000287">
    <property type="term" value="F:magnesium ion binding"/>
    <property type="evidence" value="ECO:0007669"/>
    <property type="project" value="InterPro"/>
</dbReference>
<keyword evidence="5" id="KW-0378">Hydrolase</keyword>
<dbReference type="InterPro" id="IPR036649">
    <property type="entry name" value="Pyrophosphatase_sf"/>
</dbReference>
<dbReference type="EMBL" id="LR721916">
    <property type="protein sequence ID" value="VVW84844.1"/>
    <property type="molecule type" value="Genomic_DNA"/>
</dbReference>
<feature type="chain" id="PRO_5023922757" description="inorganic diphosphatase" evidence="8">
    <location>
        <begin position="19"/>
        <end position="192"/>
    </location>
</feature>
<dbReference type="SUPFAM" id="SSF50324">
    <property type="entry name" value="Inorganic pyrophosphatase"/>
    <property type="match status" value="1"/>
</dbReference>
<protein>
    <recommendedName>
        <fullName evidence="3">inorganic diphosphatase</fullName>
        <ecNumber evidence="3">3.6.1.1</ecNumber>
    </recommendedName>
</protein>
<keyword evidence="8" id="KW-0732">Signal</keyword>
<evidence type="ECO:0000313" key="9">
    <source>
        <dbReference type="EMBL" id="VVW84844.1"/>
    </source>
</evidence>
<gene>
    <name evidence="9" type="ORF">NYM_LOCUS29074</name>
</gene>
<comment type="cofactor">
    <cofactor evidence="1">
        <name>Mg(2+)</name>
        <dbReference type="ChEBI" id="CHEBI:18420"/>
    </cofactor>
</comment>
<dbReference type="Pfam" id="PF00719">
    <property type="entry name" value="Pyrophosphatase"/>
    <property type="match status" value="1"/>
</dbReference>
<keyword evidence="6" id="KW-0460">Magnesium</keyword>
<accession>A0A5K1HHV3</accession>
<dbReference type="PANTHER" id="PTHR10286">
    <property type="entry name" value="INORGANIC PYROPHOSPHATASE"/>
    <property type="match status" value="1"/>
</dbReference>
<proteinExistence type="inferred from homology"/>
<comment type="similarity">
    <text evidence="2">Belongs to the PPase family.</text>
</comment>
<evidence type="ECO:0000256" key="5">
    <source>
        <dbReference type="ARBA" id="ARBA00022801"/>
    </source>
</evidence>
<dbReference type="GO" id="GO:0006796">
    <property type="term" value="P:phosphate-containing compound metabolic process"/>
    <property type="evidence" value="ECO:0007669"/>
    <property type="project" value="InterPro"/>
</dbReference>
<organism evidence="9">
    <name type="scientific">Nymphaea colorata</name>
    <name type="common">pocket water lily</name>
    <dbReference type="NCBI Taxonomy" id="210225"/>
    <lineage>
        <taxon>Eukaryota</taxon>
        <taxon>Viridiplantae</taxon>
        <taxon>Streptophyta</taxon>
        <taxon>Embryophyta</taxon>
        <taxon>Tracheophyta</taxon>
        <taxon>Spermatophyta</taxon>
        <taxon>Magnoliopsida</taxon>
        <taxon>Nymphaeales</taxon>
        <taxon>Nymphaeaceae</taxon>
        <taxon>Nymphaea</taxon>
    </lineage>
</organism>
<evidence type="ECO:0000256" key="8">
    <source>
        <dbReference type="SAM" id="SignalP"/>
    </source>
</evidence>
<evidence type="ECO:0000256" key="2">
    <source>
        <dbReference type="ARBA" id="ARBA00006220"/>
    </source>
</evidence>
<dbReference type="CDD" id="cd00412">
    <property type="entry name" value="pyrophosphatase"/>
    <property type="match status" value="1"/>
</dbReference>
<feature type="signal peptide" evidence="8">
    <location>
        <begin position="1"/>
        <end position="18"/>
    </location>
</feature>
<dbReference type="InterPro" id="IPR008162">
    <property type="entry name" value="Pyrophosphatase"/>
</dbReference>
<dbReference type="PROSITE" id="PS00387">
    <property type="entry name" value="PPASE"/>
    <property type="match status" value="1"/>
</dbReference>
<sequence length="192" mass="21131">MKLQSLSILAILVVCALSHLNHHSHPERAGLTVEKPLYVVHPLHGVEDNVNSPVTVNGFIEIPQGTNGKFELDEESGLLKLDRVLATPVVFPINYGFLPKTIGLDNDPLDVMVISSLQIPSSTLVDVRILGVMRMIDTGEVDDKLIGVPEKDPIYSGYKDLSDIPSQTLNKIKAFFETYKILDNKKVSVVGF</sequence>
<evidence type="ECO:0000256" key="7">
    <source>
        <dbReference type="ARBA" id="ARBA00047820"/>
    </source>
</evidence>
<name>A0A5K1HHV3_9MAGN</name>